<dbReference type="SUPFAM" id="SSF47113">
    <property type="entry name" value="Histone-fold"/>
    <property type="match status" value="1"/>
</dbReference>
<evidence type="ECO:0000256" key="3">
    <source>
        <dbReference type="ARBA" id="ARBA00023015"/>
    </source>
</evidence>
<proteinExistence type="inferred from homology"/>
<comment type="caution">
    <text evidence="8">The sequence shown here is derived from an EMBL/GenBank/DDBJ whole genome shotgun (WGS) entry which is preliminary data.</text>
</comment>
<dbReference type="CDD" id="cd08050">
    <property type="entry name" value="TAF6C"/>
    <property type="match status" value="1"/>
</dbReference>
<feature type="region of interest" description="Disordered" evidence="6">
    <location>
        <begin position="365"/>
        <end position="384"/>
    </location>
</feature>
<evidence type="ECO:0000313" key="9">
    <source>
        <dbReference type="Proteomes" id="UP000187283"/>
    </source>
</evidence>
<dbReference type="GO" id="GO:0003743">
    <property type="term" value="F:translation initiation factor activity"/>
    <property type="evidence" value="ECO:0007669"/>
    <property type="project" value="UniProtKB-KW"/>
</dbReference>
<dbReference type="EMBL" id="LSSN01002019">
    <property type="protein sequence ID" value="OMJ17543.1"/>
    <property type="molecule type" value="Genomic_DNA"/>
</dbReference>
<dbReference type="SMART" id="SM00803">
    <property type="entry name" value="TAF"/>
    <property type="match status" value="1"/>
</dbReference>
<comment type="subcellular location">
    <subcellularLocation>
        <location evidence="1">Nucleus</location>
    </subcellularLocation>
</comment>
<dbReference type="Proteomes" id="UP000187283">
    <property type="component" value="Unassembled WGS sequence"/>
</dbReference>
<evidence type="ECO:0000259" key="7">
    <source>
        <dbReference type="SMART" id="SM00803"/>
    </source>
</evidence>
<evidence type="ECO:0000313" key="8">
    <source>
        <dbReference type="EMBL" id="OMJ17543.1"/>
    </source>
</evidence>
<dbReference type="PANTHER" id="PTHR10221:SF9">
    <property type="entry name" value="TRANSCRIPTION INITIATION FACTOR TFIID SUBUNIT 6"/>
    <property type="match status" value="1"/>
</dbReference>
<dbReference type="Gene3D" id="1.10.20.10">
    <property type="entry name" value="Histone, subunit A"/>
    <property type="match status" value="1"/>
</dbReference>
<keyword evidence="8" id="KW-0396">Initiation factor</keyword>
<feature type="compositionally biased region" description="Low complexity" evidence="6">
    <location>
        <begin position="365"/>
        <end position="379"/>
    </location>
</feature>
<protein>
    <submittedName>
        <fullName evidence="8">Transcription initiation factor TFIID subunit 6</fullName>
    </submittedName>
</protein>
<dbReference type="GO" id="GO:0003713">
    <property type="term" value="F:transcription coactivator activity"/>
    <property type="evidence" value="ECO:0007669"/>
    <property type="project" value="TreeGrafter"/>
</dbReference>
<dbReference type="GO" id="GO:0051123">
    <property type="term" value="P:RNA polymerase II preinitiation complex assembly"/>
    <property type="evidence" value="ECO:0007669"/>
    <property type="project" value="TreeGrafter"/>
</dbReference>
<keyword evidence="9" id="KW-1185">Reference proteome</keyword>
<accession>A0A1R1XSB5</accession>
<evidence type="ECO:0000256" key="5">
    <source>
        <dbReference type="ARBA" id="ARBA00023242"/>
    </source>
</evidence>
<keyword evidence="3" id="KW-0805">Transcription regulation</keyword>
<dbReference type="Pfam" id="PF07571">
    <property type="entry name" value="TAF6_C"/>
    <property type="match status" value="2"/>
</dbReference>
<keyword evidence="4" id="KW-0804">Transcription</keyword>
<keyword evidence="5" id="KW-0539">Nucleus</keyword>
<feature type="domain" description="TATA box binding protein associated factor (TAF) histone-like fold" evidence="7">
    <location>
        <begin position="1"/>
        <end position="64"/>
    </location>
</feature>
<dbReference type="GO" id="GO:0046695">
    <property type="term" value="C:SLIK (SAGA-like) complex"/>
    <property type="evidence" value="ECO:0007669"/>
    <property type="project" value="InterPro"/>
</dbReference>
<evidence type="ECO:0000256" key="4">
    <source>
        <dbReference type="ARBA" id="ARBA00023163"/>
    </source>
</evidence>
<evidence type="ECO:0000256" key="1">
    <source>
        <dbReference type="ARBA" id="ARBA00004123"/>
    </source>
</evidence>
<dbReference type="PANTHER" id="PTHR10221">
    <property type="entry name" value="TRANSCRIPTION INITIATION FACTOR TFIID SUBUNIT 6"/>
    <property type="match status" value="1"/>
</dbReference>
<gene>
    <name evidence="8" type="ORF">AYI70_g5909</name>
</gene>
<dbReference type="CDD" id="cd22931">
    <property type="entry name" value="HFD_TAF6"/>
    <property type="match status" value="1"/>
</dbReference>
<comment type="similarity">
    <text evidence="2">Belongs to the TAF6 family.</text>
</comment>
<evidence type="ECO:0000256" key="6">
    <source>
        <dbReference type="SAM" id="MobiDB-lite"/>
    </source>
</evidence>
<name>A0A1R1XSB5_9FUNG</name>
<dbReference type="Pfam" id="PF02969">
    <property type="entry name" value="TAF"/>
    <property type="match status" value="1"/>
</dbReference>
<dbReference type="InterPro" id="IPR011442">
    <property type="entry name" value="TAF6_C"/>
</dbReference>
<dbReference type="Gene3D" id="1.25.40.770">
    <property type="entry name" value="TAF6, C-terminal HEAT repeat domain"/>
    <property type="match status" value="2"/>
</dbReference>
<dbReference type="InterPro" id="IPR004823">
    <property type="entry name" value="TAF_TATA-bd_Histone-like_dom"/>
</dbReference>
<dbReference type="GO" id="GO:0005669">
    <property type="term" value="C:transcription factor TFIID complex"/>
    <property type="evidence" value="ECO:0007669"/>
    <property type="project" value="InterPro"/>
</dbReference>
<dbReference type="OrthoDB" id="361039at2759"/>
<dbReference type="GO" id="GO:0016251">
    <property type="term" value="F:RNA polymerase II general transcription initiation factor activity"/>
    <property type="evidence" value="ECO:0007669"/>
    <property type="project" value="InterPro"/>
</dbReference>
<dbReference type="AlphaFoldDB" id="A0A1R1XSB5"/>
<dbReference type="InterPro" id="IPR046344">
    <property type="entry name" value="TAF6_C_sf"/>
</dbReference>
<dbReference type="SUPFAM" id="SSF48371">
    <property type="entry name" value="ARM repeat"/>
    <property type="match status" value="1"/>
</dbReference>
<reference evidence="8 9" key="1">
    <citation type="submission" date="2017-01" db="EMBL/GenBank/DDBJ databases">
        <authorList>
            <person name="Mah S.A."/>
            <person name="Swanson W.J."/>
            <person name="Moy G.W."/>
            <person name="Vacquier V.D."/>
        </authorList>
    </citation>
    <scope>NUCLEOTIDE SEQUENCE [LARGE SCALE GENOMIC DNA]</scope>
    <source>
        <strain evidence="8 9">GSMNP</strain>
    </source>
</reference>
<dbReference type="InterPro" id="IPR016024">
    <property type="entry name" value="ARM-type_fold"/>
</dbReference>
<dbReference type="GO" id="GO:0000124">
    <property type="term" value="C:SAGA complex"/>
    <property type="evidence" value="ECO:0007669"/>
    <property type="project" value="InterPro"/>
</dbReference>
<evidence type="ECO:0000256" key="2">
    <source>
        <dbReference type="ARBA" id="ARBA00007688"/>
    </source>
</evidence>
<dbReference type="GO" id="GO:0046982">
    <property type="term" value="F:protein heterodimerization activity"/>
    <property type="evidence" value="ECO:0007669"/>
    <property type="project" value="InterPro"/>
</dbReference>
<sequence length="414" mass="46233">MYSKNSIKNTAESLGIGKLKDEVTAALAQDVESRIKLIIEDAKKFMRHSKRNKLQVSDINRALKVKNLEPIYGYDSKIDIKYKAVSTPYEDIFYEEEEELDLFTLVSEPLPSVPQEIEYTAHWLAIEGVQPNIPQNPISLNKEQNYIVGLSDGSDSINNTKDLEQNNTAPLVKHVLSKEHQLYFECVKDSLFSSNAKIQMAALDCVSSDGGIHQLVPYFIQLISDLLHQLMPSLLTCLVGKKLCKDPSENHWALRDLSASLIKTVCTDYGMSYHTLLQRLARTFLRTLLDPSKPSESHYGAIRGLFSLGNQVVRVLVLPNISVYSSFAEAEMASNHPISSQSAKKCLDTLTESLAVYAKSLLSSNVSDSNDDSTSSPADSSEERSKLQSVLGSYISEEILKLPESALWARFLYK</sequence>
<dbReference type="InterPro" id="IPR037796">
    <property type="entry name" value="TAF6"/>
</dbReference>
<keyword evidence="8" id="KW-0648">Protein biosynthesis</keyword>
<dbReference type="InterPro" id="IPR009072">
    <property type="entry name" value="Histone-fold"/>
</dbReference>
<organism evidence="8 9">
    <name type="scientific">Smittium culicis</name>
    <dbReference type="NCBI Taxonomy" id="133412"/>
    <lineage>
        <taxon>Eukaryota</taxon>
        <taxon>Fungi</taxon>
        <taxon>Fungi incertae sedis</taxon>
        <taxon>Zoopagomycota</taxon>
        <taxon>Kickxellomycotina</taxon>
        <taxon>Harpellomycetes</taxon>
        <taxon>Harpellales</taxon>
        <taxon>Legeriomycetaceae</taxon>
        <taxon>Smittium</taxon>
    </lineage>
</organism>
<dbReference type="STRING" id="133412.A0A1R1XSB5"/>